<dbReference type="SUPFAM" id="SSF46689">
    <property type="entry name" value="Homeodomain-like"/>
    <property type="match status" value="1"/>
</dbReference>
<dbReference type="InterPro" id="IPR001647">
    <property type="entry name" value="HTH_TetR"/>
</dbReference>
<dbReference type="Gene3D" id="1.10.357.10">
    <property type="entry name" value="Tetracycline Repressor, domain 2"/>
    <property type="match status" value="1"/>
</dbReference>
<dbReference type="RefSeq" id="WP_201922743.1">
    <property type="nucleotide sequence ID" value="NZ_JAERQG010000003.1"/>
</dbReference>
<evidence type="ECO:0000313" key="4">
    <source>
        <dbReference type="EMBL" id="MBL0766382.1"/>
    </source>
</evidence>
<evidence type="ECO:0000313" key="5">
    <source>
        <dbReference type="Proteomes" id="UP000642920"/>
    </source>
</evidence>
<dbReference type="PANTHER" id="PTHR43479:SF11">
    <property type="entry name" value="ACREF_ENVCD OPERON REPRESSOR-RELATED"/>
    <property type="match status" value="1"/>
</dbReference>
<organism evidence="4 5">
    <name type="scientific">Marivirga atlantica</name>
    <dbReference type="NCBI Taxonomy" id="1548457"/>
    <lineage>
        <taxon>Bacteria</taxon>
        <taxon>Pseudomonadati</taxon>
        <taxon>Bacteroidota</taxon>
        <taxon>Cytophagia</taxon>
        <taxon>Cytophagales</taxon>
        <taxon>Marivirgaceae</taxon>
        <taxon>Marivirga</taxon>
    </lineage>
</organism>
<keyword evidence="5" id="KW-1185">Reference proteome</keyword>
<dbReference type="GO" id="GO:0003677">
    <property type="term" value="F:DNA binding"/>
    <property type="evidence" value="ECO:0007669"/>
    <property type="project" value="UniProtKB-UniRule"/>
</dbReference>
<dbReference type="PROSITE" id="PS50977">
    <property type="entry name" value="HTH_TETR_2"/>
    <property type="match status" value="1"/>
</dbReference>
<evidence type="ECO:0000259" key="3">
    <source>
        <dbReference type="PROSITE" id="PS50977"/>
    </source>
</evidence>
<feature type="domain" description="HTH tetR-type" evidence="3">
    <location>
        <begin position="11"/>
        <end position="71"/>
    </location>
</feature>
<gene>
    <name evidence="4" type="ORF">JKP34_14040</name>
</gene>
<dbReference type="InterPro" id="IPR009057">
    <property type="entry name" value="Homeodomain-like_sf"/>
</dbReference>
<dbReference type="Pfam" id="PF00440">
    <property type="entry name" value="TetR_N"/>
    <property type="match status" value="1"/>
</dbReference>
<feature type="DNA-binding region" description="H-T-H motif" evidence="2">
    <location>
        <begin position="34"/>
        <end position="53"/>
    </location>
</feature>
<comment type="caution">
    <text evidence="4">The sequence shown here is derived from an EMBL/GenBank/DDBJ whole genome shotgun (WGS) entry which is preliminary data.</text>
</comment>
<protein>
    <submittedName>
        <fullName evidence="4">TetR/AcrR family transcriptional regulator</fullName>
    </submittedName>
</protein>
<dbReference type="InterPro" id="IPR036271">
    <property type="entry name" value="Tet_transcr_reg_TetR-rel_C_sf"/>
</dbReference>
<evidence type="ECO:0000256" key="2">
    <source>
        <dbReference type="PROSITE-ProRule" id="PRU00335"/>
    </source>
</evidence>
<evidence type="ECO:0000256" key="1">
    <source>
        <dbReference type="ARBA" id="ARBA00023125"/>
    </source>
</evidence>
<reference evidence="4" key="1">
    <citation type="submission" date="2021-01" db="EMBL/GenBank/DDBJ databases">
        <title>Marivirga sp. nov., isolated from intertidal surface sediments.</title>
        <authorList>
            <person name="Zhang M."/>
        </authorList>
    </citation>
    <scope>NUCLEOTIDE SEQUENCE</scope>
    <source>
        <strain evidence="4">SM1354</strain>
    </source>
</reference>
<proteinExistence type="predicted"/>
<sequence>MPKATFNKLKAEKKALITKAFLREFAVKPYDEASISEVVKQLGIAKGSIYQYFEDKMDLFLYLIEKANAVKAAYIAQIKRDDYPDFWSYFIELFKVGLNFDTEHHLESHFLFGLSQNLHSPSVKPLFDNMMQQAVQIFEELVKAEIEKGLFRNDIPTNIMAYSLFHTGRDMQEHLQFIGLVNPQKSIAEQLPVYHHKEELLMEHVQHYINLVKPAFNASDHDKS</sequence>
<dbReference type="AlphaFoldDB" id="A0A937DFN3"/>
<keyword evidence="1 2" id="KW-0238">DNA-binding</keyword>
<accession>A0A937DFN3</accession>
<dbReference type="SUPFAM" id="SSF48498">
    <property type="entry name" value="Tetracyclin repressor-like, C-terminal domain"/>
    <property type="match status" value="1"/>
</dbReference>
<dbReference type="Proteomes" id="UP000642920">
    <property type="component" value="Unassembled WGS sequence"/>
</dbReference>
<dbReference type="InterPro" id="IPR050624">
    <property type="entry name" value="HTH-type_Tx_Regulator"/>
</dbReference>
<dbReference type="EMBL" id="JAERQG010000003">
    <property type="protein sequence ID" value="MBL0766382.1"/>
    <property type="molecule type" value="Genomic_DNA"/>
</dbReference>
<name>A0A937DFN3_9BACT</name>
<dbReference type="PANTHER" id="PTHR43479">
    <property type="entry name" value="ACREF/ENVCD OPERON REPRESSOR-RELATED"/>
    <property type="match status" value="1"/>
</dbReference>